<dbReference type="EnsemblMetazoa" id="ACOM023045-RA">
    <property type="protein sequence ID" value="ACOM023045-PA.1"/>
    <property type="gene ID" value="ACOM023045"/>
</dbReference>
<reference evidence="1" key="1">
    <citation type="submission" date="2022-08" db="UniProtKB">
        <authorList>
            <consortium name="EnsemblMetazoa"/>
        </authorList>
    </citation>
    <scope>IDENTIFICATION</scope>
</reference>
<name>A0A8W7NZ56_ANOCL</name>
<sequence>LGALHHRQRSLRDQVVGKIVAELLAALEHLPLDVRMPVHPAEQMLAVVLERRLHDLAPIEIFVVIEHLGRSEKRTLLYERFHPGQRWWCRFRLISTIVRAVVMVLLFARNRAHQSDGYAAHQIDLLLRAYERTVTHHLLPDREACAGAKIDLLLFGRLYLIPFGRPLVGRHLTLQLVAIPIRAHLRVRYQLRQLGRIRTLLEQLAVNVDKLGQIHPRTAVLRAAGQQYFVVANNFRTLLALLLLVIDRADTFRFRAGGRGGSASLLLAALFHLPTARFPPSVRPPTVGQIERTVTLRTDLRLTIQAPDGALHDELE</sequence>
<evidence type="ECO:0000313" key="1">
    <source>
        <dbReference type="EnsemblMetazoa" id="ACOM023045-PA.1"/>
    </source>
</evidence>
<dbReference type="Proteomes" id="UP000075882">
    <property type="component" value="Unassembled WGS sequence"/>
</dbReference>
<organism evidence="1">
    <name type="scientific">Anopheles coluzzii</name>
    <name type="common">African malaria mosquito</name>
    <dbReference type="NCBI Taxonomy" id="1518534"/>
    <lineage>
        <taxon>Eukaryota</taxon>
        <taxon>Metazoa</taxon>
        <taxon>Ecdysozoa</taxon>
        <taxon>Arthropoda</taxon>
        <taxon>Hexapoda</taxon>
        <taxon>Insecta</taxon>
        <taxon>Pterygota</taxon>
        <taxon>Neoptera</taxon>
        <taxon>Endopterygota</taxon>
        <taxon>Diptera</taxon>
        <taxon>Nematocera</taxon>
        <taxon>Culicoidea</taxon>
        <taxon>Culicidae</taxon>
        <taxon>Anophelinae</taxon>
        <taxon>Anopheles</taxon>
    </lineage>
</organism>
<dbReference type="AlphaFoldDB" id="A0A8W7NZ56"/>
<accession>A0A8W7NZ56</accession>
<protein>
    <submittedName>
        <fullName evidence="1">Uncharacterized protein</fullName>
    </submittedName>
</protein>
<proteinExistence type="predicted"/>